<sequence>MRVPAELPKPLDARLSLRRLRAGDLVRVAPGVRLPSSLAIELVELVELGRAYQPAVRDGVLLLKRQ</sequence>
<gene>
    <name evidence="1" type="ORF">IV500_10700</name>
</gene>
<name>A0A931CRV3_9MICC</name>
<evidence type="ECO:0000313" key="2">
    <source>
        <dbReference type="Proteomes" id="UP000655366"/>
    </source>
</evidence>
<reference evidence="1 2" key="1">
    <citation type="submission" date="2020-11" db="EMBL/GenBank/DDBJ databases">
        <title>Arthrobacter antarcticus sp. nov., isolated from Antarctic Soil.</title>
        <authorList>
            <person name="Li J."/>
        </authorList>
    </citation>
    <scope>NUCLEOTIDE SEQUENCE [LARGE SCALE GENOMIC DNA]</scope>
    <source>
        <strain evidence="1 2">Z1-20</strain>
    </source>
</reference>
<protein>
    <submittedName>
        <fullName evidence="1">Uncharacterized protein</fullName>
    </submittedName>
</protein>
<evidence type="ECO:0000313" key="1">
    <source>
        <dbReference type="EMBL" id="MBG0739854.1"/>
    </source>
</evidence>
<dbReference type="Proteomes" id="UP000655366">
    <property type="component" value="Unassembled WGS sequence"/>
</dbReference>
<proteinExistence type="predicted"/>
<accession>A0A931CRV3</accession>
<dbReference type="RefSeq" id="WP_196396799.1">
    <property type="nucleotide sequence ID" value="NZ_JADNYM010000012.1"/>
</dbReference>
<dbReference type="AlphaFoldDB" id="A0A931CRV3"/>
<organism evidence="1 2">
    <name type="scientific">Arthrobacter terrae</name>
    <dbReference type="NCBI Taxonomy" id="2935737"/>
    <lineage>
        <taxon>Bacteria</taxon>
        <taxon>Bacillati</taxon>
        <taxon>Actinomycetota</taxon>
        <taxon>Actinomycetes</taxon>
        <taxon>Micrococcales</taxon>
        <taxon>Micrococcaceae</taxon>
        <taxon>Arthrobacter</taxon>
    </lineage>
</organism>
<keyword evidence="2" id="KW-1185">Reference proteome</keyword>
<dbReference type="EMBL" id="JADNYM010000012">
    <property type="protein sequence ID" value="MBG0739854.1"/>
    <property type="molecule type" value="Genomic_DNA"/>
</dbReference>
<comment type="caution">
    <text evidence="1">The sequence shown here is derived from an EMBL/GenBank/DDBJ whole genome shotgun (WGS) entry which is preliminary data.</text>
</comment>